<evidence type="ECO:0000313" key="1">
    <source>
        <dbReference type="EMBL" id="KAJ0181024.1"/>
    </source>
</evidence>
<name>A0ACC1DAM5_9NEOP</name>
<reference evidence="1 2" key="1">
    <citation type="journal article" date="2021" name="Front. Genet.">
        <title>Chromosome-Level Genome Assembly Reveals Significant Gene Expansion in the Toll and IMD Signaling Pathways of Dendrolimus kikuchii.</title>
        <authorList>
            <person name="Zhou J."/>
            <person name="Wu P."/>
            <person name="Xiong Z."/>
            <person name="Liu N."/>
            <person name="Zhao N."/>
            <person name="Ji M."/>
            <person name="Qiu Y."/>
            <person name="Yang B."/>
        </authorList>
    </citation>
    <scope>NUCLEOTIDE SEQUENCE [LARGE SCALE GENOMIC DNA]</scope>
    <source>
        <strain evidence="1">Ann1</strain>
    </source>
</reference>
<gene>
    <name evidence="1" type="ORF">K1T71_003109</name>
</gene>
<organism evidence="1 2">
    <name type="scientific">Dendrolimus kikuchii</name>
    <dbReference type="NCBI Taxonomy" id="765133"/>
    <lineage>
        <taxon>Eukaryota</taxon>
        <taxon>Metazoa</taxon>
        <taxon>Ecdysozoa</taxon>
        <taxon>Arthropoda</taxon>
        <taxon>Hexapoda</taxon>
        <taxon>Insecta</taxon>
        <taxon>Pterygota</taxon>
        <taxon>Neoptera</taxon>
        <taxon>Endopterygota</taxon>
        <taxon>Lepidoptera</taxon>
        <taxon>Glossata</taxon>
        <taxon>Ditrysia</taxon>
        <taxon>Bombycoidea</taxon>
        <taxon>Lasiocampidae</taxon>
        <taxon>Dendrolimus</taxon>
    </lineage>
</organism>
<accession>A0ACC1DAM5</accession>
<comment type="caution">
    <text evidence="1">The sequence shown here is derived from an EMBL/GenBank/DDBJ whole genome shotgun (WGS) entry which is preliminary data.</text>
</comment>
<dbReference type="Proteomes" id="UP000824533">
    <property type="component" value="Linkage Group LG05"/>
</dbReference>
<dbReference type="EMBL" id="CM034391">
    <property type="protein sequence ID" value="KAJ0181024.1"/>
    <property type="molecule type" value="Genomic_DNA"/>
</dbReference>
<evidence type="ECO:0000313" key="2">
    <source>
        <dbReference type="Proteomes" id="UP000824533"/>
    </source>
</evidence>
<proteinExistence type="predicted"/>
<sequence length="85" mass="9227">MVRRWIFSSRLFSVELGAPSNLLRSEEGGRAGQQTPVPGLSDKLSGGAGARAPDAGWRRGRSFPAPPHQPPPPSDTKPLRPRVRF</sequence>
<protein>
    <submittedName>
        <fullName evidence="1">Uncharacterized protein</fullName>
    </submittedName>
</protein>
<keyword evidence="2" id="KW-1185">Reference proteome</keyword>